<feature type="non-terminal residue" evidence="2">
    <location>
        <position position="1"/>
    </location>
</feature>
<dbReference type="AlphaFoldDB" id="A0A0G4MQP4"/>
<keyword evidence="3" id="KW-1185">Reference proteome</keyword>
<evidence type="ECO:0000313" key="2">
    <source>
        <dbReference type="EMBL" id="CRK36400.1"/>
    </source>
</evidence>
<protein>
    <submittedName>
        <fullName evidence="2">Uncharacterized protein</fullName>
    </submittedName>
</protein>
<dbReference type="EMBL" id="CVQH01024071">
    <property type="protein sequence ID" value="CRK36400.1"/>
    <property type="molecule type" value="Genomic_DNA"/>
</dbReference>
<feature type="compositionally biased region" description="Acidic residues" evidence="1">
    <location>
        <begin position="59"/>
        <end position="71"/>
    </location>
</feature>
<sequence length="85" mass="9996">GPARRSPGRARPWRDARRRWSGRLGGSCRRWGCAWHDRRRRGRCHRRQLVGEQVREEAQEAQEGEEGEEAPQAEGKRQLQLQLQL</sequence>
<evidence type="ECO:0000313" key="3">
    <source>
        <dbReference type="Proteomes" id="UP000044602"/>
    </source>
</evidence>
<dbReference type="Proteomes" id="UP000044602">
    <property type="component" value="Unassembled WGS sequence"/>
</dbReference>
<name>A0A0G4MQP4_VERLO</name>
<feature type="region of interest" description="Disordered" evidence="1">
    <location>
        <begin position="53"/>
        <end position="85"/>
    </location>
</feature>
<evidence type="ECO:0000256" key="1">
    <source>
        <dbReference type="SAM" id="MobiDB-lite"/>
    </source>
</evidence>
<gene>
    <name evidence="2" type="ORF">BN1708_019992</name>
</gene>
<proteinExistence type="predicted"/>
<organism evidence="2 3">
    <name type="scientific">Verticillium longisporum</name>
    <name type="common">Verticillium dahliae var. longisporum</name>
    <dbReference type="NCBI Taxonomy" id="100787"/>
    <lineage>
        <taxon>Eukaryota</taxon>
        <taxon>Fungi</taxon>
        <taxon>Dikarya</taxon>
        <taxon>Ascomycota</taxon>
        <taxon>Pezizomycotina</taxon>
        <taxon>Sordariomycetes</taxon>
        <taxon>Hypocreomycetidae</taxon>
        <taxon>Glomerellales</taxon>
        <taxon>Plectosphaerellaceae</taxon>
        <taxon>Verticillium</taxon>
    </lineage>
</organism>
<accession>A0A0G4MQP4</accession>
<reference evidence="2 3" key="1">
    <citation type="submission" date="2015-05" db="EMBL/GenBank/DDBJ databases">
        <authorList>
            <person name="Wang D.B."/>
            <person name="Wang M."/>
        </authorList>
    </citation>
    <scope>NUCLEOTIDE SEQUENCE [LARGE SCALE GENOMIC DNA]</scope>
    <source>
        <strain evidence="2">VL1</strain>
    </source>
</reference>